<name>A0A2P8CY68_9BACT</name>
<reference evidence="2 3" key="1">
    <citation type="submission" date="2018-03" db="EMBL/GenBank/DDBJ databases">
        <title>Genomic Encyclopedia of Type Strains, Phase III (KMG-III): the genomes of soil and plant-associated and newly described type strains.</title>
        <authorList>
            <person name="Whitman W."/>
        </authorList>
    </citation>
    <scope>NUCLEOTIDE SEQUENCE [LARGE SCALE GENOMIC DNA]</scope>
    <source>
        <strain evidence="2 3">CGMCC 1.12700</strain>
    </source>
</reference>
<gene>
    <name evidence="2" type="ORF">B0I18_110188</name>
</gene>
<dbReference type="AlphaFoldDB" id="A0A2P8CY68"/>
<feature type="domain" description="Toxin SymE-like" evidence="1">
    <location>
        <begin position="22"/>
        <end position="64"/>
    </location>
</feature>
<protein>
    <submittedName>
        <fullName evidence="2">Type I toxin-antitoxin system toxin SymE</fullName>
    </submittedName>
</protein>
<organism evidence="2 3">
    <name type="scientific">Taibaiella chishuiensis</name>
    <dbReference type="NCBI Taxonomy" id="1434707"/>
    <lineage>
        <taxon>Bacteria</taxon>
        <taxon>Pseudomonadati</taxon>
        <taxon>Bacteroidota</taxon>
        <taxon>Chitinophagia</taxon>
        <taxon>Chitinophagales</taxon>
        <taxon>Chitinophagaceae</taxon>
        <taxon>Taibaiella</taxon>
    </lineage>
</organism>
<dbReference type="GO" id="GO:0016070">
    <property type="term" value="P:RNA metabolic process"/>
    <property type="evidence" value="ECO:0007669"/>
    <property type="project" value="InterPro"/>
</dbReference>
<keyword evidence="3" id="KW-1185">Reference proteome</keyword>
<dbReference type="GO" id="GO:0003723">
    <property type="term" value="F:RNA binding"/>
    <property type="evidence" value="ECO:0007669"/>
    <property type="project" value="InterPro"/>
</dbReference>
<dbReference type="GO" id="GO:0005737">
    <property type="term" value="C:cytoplasm"/>
    <property type="evidence" value="ECO:0007669"/>
    <property type="project" value="InterPro"/>
</dbReference>
<sequence>MATQQKHQPVTRRIGICSPSYIPFKSRRVPHPVIRLAGQWLQESGFCIGHVIEVACEQGRLTITLAPVQKYAEVQAHLQQQNIEIV</sequence>
<dbReference type="GO" id="GO:0016788">
    <property type="term" value="F:hydrolase activity, acting on ester bonds"/>
    <property type="evidence" value="ECO:0007669"/>
    <property type="project" value="InterPro"/>
</dbReference>
<dbReference type="InterPro" id="IPR014944">
    <property type="entry name" value="Toxin_SymE-like"/>
</dbReference>
<dbReference type="OrthoDB" id="675523at2"/>
<dbReference type="EMBL" id="PYGD01000010">
    <property type="protein sequence ID" value="PSK89887.1"/>
    <property type="molecule type" value="Genomic_DNA"/>
</dbReference>
<proteinExistence type="predicted"/>
<evidence type="ECO:0000259" key="1">
    <source>
        <dbReference type="Pfam" id="PF08845"/>
    </source>
</evidence>
<evidence type="ECO:0000313" key="2">
    <source>
        <dbReference type="EMBL" id="PSK89887.1"/>
    </source>
</evidence>
<accession>A0A2P8CY68</accession>
<comment type="caution">
    <text evidence="2">The sequence shown here is derived from an EMBL/GenBank/DDBJ whole genome shotgun (WGS) entry which is preliminary data.</text>
</comment>
<dbReference type="Pfam" id="PF08845">
    <property type="entry name" value="SymE_toxin"/>
    <property type="match status" value="1"/>
</dbReference>
<evidence type="ECO:0000313" key="3">
    <source>
        <dbReference type="Proteomes" id="UP000240572"/>
    </source>
</evidence>
<dbReference type="Proteomes" id="UP000240572">
    <property type="component" value="Unassembled WGS sequence"/>
</dbReference>
<dbReference type="RefSeq" id="WP_106524687.1">
    <property type="nucleotide sequence ID" value="NZ_PYGD01000010.1"/>
</dbReference>